<name>A0A5P9P6W5_9EURY</name>
<evidence type="ECO:0000313" key="3">
    <source>
        <dbReference type="Proteomes" id="UP000326170"/>
    </source>
</evidence>
<accession>A0A5P9P6W5</accession>
<protein>
    <submittedName>
        <fullName evidence="2">Uncharacterized protein</fullName>
    </submittedName>
</protein>
<sequence>MPETEQQDKTLSEIVVKEAVGKGMDSPLRESILEAVEEADGSNGGGTRSLPLVGAIFGAGAALGFLAGRQSTDLEELSLEETPLEDIEEPEIIDEIGAEADEEESAEMPSDSEGESGSSPLGRLLLAVGLVAGLAYLRRRFASGEDDEWEPIEEFEPATDITEDEGEEAETTETDSDVEAAADESDETEE</sequence>
<dbReference type="AlphaFoldDB" id="A0A5P9P6W5"/>
<keyword evidence="3" id="KW-1185">Reference proteome</keyword>
<dbReference type="OrthoDB" id="206502at2157"/>
<feature type="compositionally biased region" description="Acidic residues" evidence="1">
    <location>
        <begin position="144"/>
        <end position="190"/>
    </location>
</feature>
<proteinExistence type="predicted"/>
<evidence type="ECO:0000313" key="2">
    <source>
        <dbReference type="EMBL" id="QFU83882.1"/>
    </source>
</evidence>
<feature type="region of interest" description="Disordered" evidence="1">
    <location>
        <begin position="142"/>
        <end position="190"/>
    </location>
</feature>
<dbReference type="GeneID" id="42302524"/>
<dbReference type="EMBL" id="CP045488">
    <property type="protein sequence ID" value="QFU83882.1"/>
    <property type="molecule type" value="Genomic_DNA"/>
</dbReference>
<reference evidence="2 3" key="1">
    <citation type="journal article" date="2007" name="Int. J. Syst. Evol. Microbiol.">
        <title>Natronorubrum sulfidifaciens sp. nov., an extremely haloalkaliphilic archaeon isolated from Aiding salt lake in Xin-Jiang, China.</title>
        <authorList>
            <person name="Cui H.L."/>
            <person name="Tohty D."/>
            <person name="Liu H.C."/>
            <person name="Liu S.J."/>
            <person name="Oren A."/>
            <person name="Zhou P.J."/>
        </authorList>
    </citation>
    <scope>NUCLEOTIDE SEQUENCE [LARGE SCALE GENOMIC DNA]</scope>
    <source>
        <strain evidence="2 3">7-3</strain>
    </source>
</reference>
<dbReference type="KEGG" id="nas:GCU68_15735"/>
<dbReference type="RefSeq" id="WP_152943181.1">
    <property type="nucleotide sequence ID" value="NZ_CP045488.1"/>
</dbReference>
<gene>
    <name evidence="2" type="ORF">GCU68_15735</name>
</gene>
<dbReference type="Proteomes" id="UP000326170">
    <property type="component" value="Chromosome"/>
</dbReference>
<organism evidence="2 3">
    <name type="scientific">Natronorubrum aibiense</name>
    <dbReference type="NCBI Taxonomy" id="348826"/>
    <lineage>
        <taxon>Archaea</taxon>
        <taxon>Methanobacteriati</taxon>
        <taxon>Methanobacteriota</taxon>
        <taxon>Stenosarchaea group</taxon>
        <taxon>Halobacteria</taxon>
        <taxon>Halobacteriales</taxon>
        <taxon>Natrialbaceae</taxon>
        <taxon>Natronorubrum</taxon>
    </lineage>
</organism>
<feature type="compositionally biased region" description="Acidic residues" evidence="1">
    <location>
        <begin position="79"/>
        <end position="114"/>
    </location>
</feature>
<feature type="region of interest" description="Disordered" evidence="1">
    <location>
        <begin position="79"/>
        <end position="120"/>
    </location>
</feature>
<evidence type="ECO:0000256" key="1">
    <source>
        <dbReference type="SAM" id="MobiDB-lite"/>
    </source>
</evidence>